<dbReference type="PANTHER" id="PTHR48078:SF6">
    <property type="entry name" value="L-THREONINE DEHYDRATASE CATABOLIC TDCB"/>
    <property type="match status" value="1"/>
</dbReference>
<evidence type="ECO:0000256" key="1">
    <source>
        <dbReference type="ARBA" id="ARBA00001933"/>
    </source>
</evidence>
<dbReference type="Pfam" id="PF00291">
    <property type="entry name" value="PALP"/>
    <property type="match status" value="1"/>
</dbReference>
<evidence type="ECO:0000313" key="5">
    <source>
        <dbReference type="EMBL" id="EON33583.1"/>
    </source>
</evidence>
<dbReference type="GO" id="GO:0003941">
    <property type="term" value="F:L-serine ammonia-lyase activity"/>
    <property type="evidence" value="ECO:0007669"/>
    <property type="project" value="TreeGrafter"/>
</dbReference>
<dbReference type="PANTHER" id="PTHR48078">
    <property type="entry name" value="THREONINE DEHYDRATASE, MITOCHONDRIAL-RELATED"/>
    <property type="match status" value="1"/>
</dbReference>
<reference evidence="5 6" key="1">
    <citation type="journal article" date="2013" name="Genome Announc.">
        <title>Draft Genome Sequence of a Benzothiophene-Desulfurizing Bacterium, Gordona terrae Strain C-6.</title>
        <authorList>
            <person name="Wang W."/>
            <person name="Ma T."/>
            <person name="Ren Y."/>
            <person name="Li G."/>
        </authorList>
    </citation>
    <scope>NUCLEOTIDE SEQUENCE [LARGE SCALE GENOMIC DNA]</scope>
    <source>
        <strain evidence="5 6">C-6</strain>
    </source>
</reference>
<keyword evidence="2" id="KW-0663">Pyridoxal phosphate</keyword>
<dbReference type="EMBL" id="AQPW01000005">
    <property type="protein sequence ID" value="EON33583.1"/>
    <property type="molecule type" value="Genomic_DNA"/>
</dbReference>
<evidence type="ECO:0000313" key="6">
    <source>
        <dbReference type="Proteomes" id="UP000013569"/>
    </source>
</evidence>
<dbReference type="SUPFAM" id="SSF53686">
    <property type="entry name" value="Tryptophan synthase beta subunit-like PLP-dependent enzymes"/>
    <property type="match status" value="1"/>
</dbReference>
<sequence length="337" mass="34601">MDAPFTAAPDRRFAALGRPTTSVGVVTVVPVDIDLARAAITPYLRRTPTLRTVFDTVDGPLEVVLKLEYTQRGGCFKPRGSLWATLHARDQGVLTDAGVLVASGGNAAIGATVAARIVGVPVTVVIPETAPPVKIDALRAAGARIHLIGQRYQEAADAAEELAEQTGALALHAYDLPDVVAGAGTIGLEIIDDVPGPLTTVVCVGGGGLLAGLTATLRPRDRLVGVEPLGASCLHQALAAGTPVPVELESVAADSLGATRVGDLCWDAVAGNPAVDSVLVTDDQIIAARRMLWDSHRILVEHGTATAVAGVVSGRIRPQPDSTLCIVLCGANTTVAV</sequence>
<evidence type="ECO:0000259" key="4">
    <source>
        <dbReference type="Pfam" id="PF00291"/>
    </source>
</evidence>
<dbReference type="GO" id="GO:0009097">
    <property type="term" value="P:isoleucine biosynthetic process"/>
    <property type="evidence" value="ECO:0007669"/>
    <property type="project" value="TreeGrafter"/>
</dbReference>
<dbReference type="InterPro" id="IPR001926">
    <property type="entry name" value="TrpB-like_PALP"/>
</dbReference>
<organism evidence="5 6">
    <name type="scientific">Gordonia terrae C-6</name>
    <dbReference type="NCBI Taxonomy" id="1316928"/>
    <lineage>
        <taxon>Bacteria</taxon>
        <taxon>Bacillati</taxon>
        <taxon>Actinomycetota</taxon>
        <taxon>Actinomycetes</taxon>
        <taxon>Mycobacteriales</taxon>
        <taxon>Gordoniaceae</taxon>
        <taxon>Gordonia</taxon>
    </lineage>
</organism>
<evidence type="ECO:0000256" key="3">
    <source>
        <dbReference type="ARBA" id="ARBA00023239"/>
    </source>
</evidence>
<gene>
    <name evidence="5" type="ORF">GTC6_07209</name>
</gene>
<dbReference type="NCBIfam" id="NF006094">
    <property type="entry name" value="PRK08246.1"/>
    <property type="match status" value="1"/>
</dbReference>
<dbReference type="AlphaFoldDB" id="R7YC33"/>
<dbReference type="Gene3D" id="3.40.50.1100">
    <property type="match status" value="2"/>
</dbReference>
<dbReference type="InterPro" id="IPR036052">
    <property type="entry name" value="TrpB-like_PALP_sf"/>
</dbReference>
<dbReference type="PATRIC" id="fig|1316928.3.peg.1447"/>
<accession>R7YC33</accession>
<evidence type="ECO:0000256" key="2">
    <source>
        <dbReference type="ARBA" id="ARBA00022898"/>
    </source>
</evidence>
<proteinExistence type="predicted"/>
<comment type="cofactor">
    <cofactor evidence="1">
        <name>pyridoxal 5'-phosphate</name>
        <dbReference type="ChEBI" id="CHEBI:597326"/>
    </cofactor>
</comment>
<dbReference type="GO" id="GO:0006567">
    <property type="term" value="P:L-threonine catabolic process"/>
    <property type="evidence" value="ECO:0007669"/>
    <property type="project" value="TreeGrafter"/>
</dbReference>
<name>R7YC33_9ACTN</name>
<dbReference type="GO" id="GO:0004794">
    <property type="term" value="F:threonine deaminase activity"/>
    <property type="evidence" value="ECO:0007669"/>
    <property type="project" value="TreeGrafter"/>
</dbReference>
<dbReference type="GO" id="GO:0006565">
    <property type="term" value="P:L-serine catabolic process"/>
    <property type="evidence" value="ECO:0007669"/>
    <property type="project" value="TreeGrafter"/>
</dbReference>
<dbReference type="InterPro" id="IPR050147">
    <property type="entry name" value="Ser/Thr_Dehydratase"/>
</dbReference>
<comment type="caution">
    <text evidence="5">The sequence shown here is derived from an EMBL/GenBank/DDBJ whole genome shotgun (WGS) entry which is preliminary data.</text>
</comment>
<protein>
    <submittedName>
        <fullName evidence="5">Threonine dehydratase</fullName>
    </submittedName>
</protein>
<feature type="domain" description="Tryptophan synthase beta chain-like PALP" evidence="4">
    <location>
        <begin position="41"/>
        <end position="330"/>
    </location>
</feature>
<dbReference type="Proteomes" id="UP000013569">
    <property type="component" value="Unassembled WGS sequence"/>
</dbReference>
<keyword evidence="3" id="KW-0456">Lyase</keyword>